<evidence type="ECO:0000259" key="6">
    <source>
        <dbReference type="Pfam" id="PF24827"/>
    </source>
</evidence>
<evidence type="ECO:0000313" key="7">
    <source>
        <dbReference type="EMBL" id="QHT27818.1"/>
    </source>
</evidence>
<evidence type="ECO:0000256" key="2">
    <source>
        <dbReference type="ARBA" id="ARBA00022723"/>
    </source>
</evidence>
<accession>A0A6C0EFW9</accession>
<keyword evidence="5" id="KW-0472">Membrane</keyword>
<keyword evidence="5" id="KW-1133">Transmembrane helix</keyword>
<dbReference type="InterPro" id="IPR055438">
    <property type="entry name" value="AstE_AspA_cat"/>
</dbReference>
<dbReference type="SUPFAM" id="SSF53187">
    <property type="entry name" value="Zn-dependent exopeptidases"/>
    <property type="match status" value="1"/>
</dbReference>
<dbReference type="EMBL" id="MN738842">
    <property type="protein sequence ID" value="QHT27818.1"/>
    <property type="molecule type" value="Genomic_DNA"/>
</dbReference>
<comment type="cofactor">
    <cofactor evidence="1">
        <name>Zn(2+)</name>
        <dbReference type="ChEBI" id="CHEBI:29105"/>
    </cofactor>
</comment>
<keyword evidence="2" id="KW-0479">Metal-binding</keyword>
<evidence type="ECO:0000256" key="1">
    <source>
        <dbReference type="ARBA" id="ARBA00001947"/>
    </source>
</evidence>
<keyword evidence="3" id="KW-0378">Hydrolase</keyword>
<name>A0A6C0EFW9_9ZZZZ</name>
<evidence type="ECO:0000256" key="3">
    <source>
        <dbReference type="ARBA" id="ARBA00022801"/>
    </source>
</evidence>
<organism evidence="7">
    <name type="scientific">viral metagenome</name>
    <dbReference type="NCBI Taxonomy" id="1070528"/>
    <lineage>
        <taxon>unclassified sequences</taxon>
        <taxon>metagenomes</taxon>
        <taxon>organismal metagenomes</taxon>
    </lineage>
</organism>
<keyword evidence="4" id="KW-0862">Zinc</keyword>
<reference evidence="7" key="1">
    <citation type="journal article" date="2020" name="Nature">
        <title>Giant virus diversity and host interactions through global metagenomics.</title>
        <authorList>
            <person name="Schulz F."/>
            <person name="Roux S."/>
            <person name="Paez-Espino D."/>
            <person name="Jungbluth S."/>
            <person name="Walsh D.A."/>
            <person name="Denef V.J."/>
            <person name="McMahon K.D."/>
            <person name="Konstantinidis K.T."/>
            <person name="Eloe-Fadrosh E.A."/>
            <person name="Kyrpides N.C."/>
            <person name="Woyke T."/>
        </authorList>
    </citation>
    <scope>NUCLEOTIDE SEQUENCE</scope>
    <source>
        <strain evidence="7">GVMAG-M-3300000115-19</strain>
    </source>
</reference>
<dbReference type="GO" id="GO:0016788">
    <property type="term" value="F:hydrolase activity, acting on ester bonds"/>
    <property type="evidence" value="ECO:0007669"/>
    <property type="project" value="InterPro"/>
</dbReference>
<proteinExistence type="predicted"/>
<dbReference type="Gene3D" id="3.40.630.10">
    <property type="entry name" value="Zn peptidases"/>
    <property type="match status" value="1"/>
</dbReference>
<feature type="domain" description="Succinylglutamate desuccinylase/Aspartoacylase catalytic" evidence="6">
    <location>
        <begin position="62"/>
        <end position="155"/>
    </location>
</feature>
<dbReference type="Pfam" id="PF24827">
    <property type="entry name" value="AstE_AspA_cat"/>
    <property type="match status" value="1"/>
</dbReference>
<protein>
    <recommendedName>
        <fullName evidence="6">Succinylglutamate desuccinylase/Aspartoacylase catalytic domain-containing protein</fullName>
    </recommendedName>
</protein>
<keyword evidence="5" id="KW-0812">Transmembrane</keyword>
<feature type="transmembrane region" description="Helical" evidence="5">
    <location>
        <begin position="16"/>
        <end position="32"/>
    </location>
</feature>
<sequence length="263" mass="30593">MNKNHINKNNIKLHKDYILVFIIVLLLTLIIAKKHYLNLQLDAFTNKIPQVINIKKTEYPIITVICGVHGNEYAPPIGCEEFIKENNFKKGNLFFLPRVNEEGLKMKNRYLPSKSNFIFKYDINRQFGKDNNDLMNTITNIVDKSDFVIDFHEAYRFYVSEKNFLNKSMGSTISASLNDYSINIANYLVNDINKTITNPDKKFAYLDDKSYDIPYTLRDYCNKKNINYNLVEITGINDAQPLDIRVTQTKRILTALFKHLGSL</sequence>
<dbReference type="AlphaFoldDB" id="A0A6C0EFW9"/>
<dbReference type="GO" id="GO:0046872">
    <property type="term" value="F:metal ion binding"/>
    <property type="evidence" value="ECO:0007669"/>
    <property type="project" value="UniProtKB-KW"/>
</dbReference>
<evidence type="ECO:0000256" key="4">
    <source>
        <dbReference type="ARBA" id="ARBA00022833"/>
    </source>
</evidence>
<evidence type="ECO:0000256" key="5">
    <source>
        <dbReference type="SAM" id="Phobius"/>
    </source>
</evidence>